<dbReference type="SUPFAM" id="SSF69572">
    <property type="entry name" value="Activating enzymes of the ubiquitin-like proteins"/>
    <property type="match status" value="1"/>
</dbReference>
<evidence type="ECO:0000313" key="3">
    <source>
        <dbReference type="Proteomes" id="UP000244090"/>
    </source>
</evidence>
<keyword evidence="3" id="KW-1185">Reference proteome</keyword>
<evidence type="ECO:0000259" key="1">
    <source>
        <dbReference type="Pfam" id="PF00899"/>
    </source>
</evidence>
<dbReference type="AlphaFoldDB" id="A0A2T6BYF0"/>
<dbReference type="GO" id="GO:0004792">
    <property type="term" value="F:thiosulfate-cyanide sulfurtransferase activity"/>
    <property type="evidence" value="ECO:0007669"/>
    <property type="project" value="TreeGrafter"/>
</dbReference>
<keyword evidence="2" id="KW-0808">Transferase</keyword>
<dbReference type="GO" id="GO:0016779">
    <property type="term" value="F:nucleotidyltransferase activity"/>
    <property type="evidence" value="ECO:0007669"/>
    <property type="project" value="UniProtKB-KW"/>
</dbReference>
<dbReference type="Pfam" id="PF00899">
    <property type="entry name" value="ThiF"/>
    <property type="match status" value="1"/>
</dbReference>
<dbReference type="Proteomes" id="UP000244090">
    <property type="component" value="Unassembled WGS sequence"/>
</dbReference>
<dbReference type="GO" id="GO:0005737">
    <property type="term" value="C:cytoplasm"/>
    <property type="evidence" value="ECO:0007669"/>
    <property type="project" value="TreeGrafter"/>
</dbReference>
<organism evidence="2 3">
    <name type="scientific">Kordia periserrulae</name>
    <dbReference type="NCBI Taxonomy" id="701523"/>
    <lineage>
        <taxon>Bacteria</taxon>
        <taxon>Pseudomonadati</taxon>
        <taxon>Bacteroidota</taxon>
        <taxon>Flavobacteriia</taxon>
        <taxon>Flavobacteriales</taxon>
        <taxon>Flavobacteriaceae</taxon>
        <taxon>Kordia</taxon>
    </lineage>
</organism>
<accession>A0A2T6BYF0</accession>
<dbReference type="InterPro" id="IPR045886">
    <property type="entry name" value="ThiF/MoeB/HesA"/>
</dbReference>
<dbReference type="EMBL" id="QBKT01000005">
    <property type="protein sequence ID" value="PTX61105.1"/>
    <property type="molecule type" value="Genomic_DNA"/>
</dbReference>
<reference evidence="2 3" key="1">
    <citation type="submission" date="2018-04" db="EMBL/GenBank/DDBJ databases">
        <title>Genomic Encyclopedia of Archaeal and Bacterial Type Strains, Phase II (KMG-II): from individual species to whole genera.</title>
        <authorList>
            <person name="Goeker M."/>
        </authorList>
    </citation>
    <scope>NUCLEOTIDE SEQUENCE [LARGE SCALE GENOMIC DNA]</scope>
    <source>
        <strain evidence="2 3">DSM 25731</strain>
    </source>
</reference>
<dbReference type="InterPro" id="IPR035985">
    <property type="entry name" value="Ubiquitin-activating_enz"/>
</dbReference>
<dbReference type="GO" id="GO:0032446">
    <property type="term" value="P:protein modification by small protein conjugation"/>
    <property type="evidence" value="ECO:0007669"/>
    <property type="project" value="TreeGrafter"/>
</dbReference>
<dbReference type="PANTHER" id="PTHR10953">
    <property type="entry name" value="UBIQUITIN-ACTIVATING ENZYME E1"/>
    <property type="match status" value="1"/>
</dbReference>
<dbReference type="Gene3D" id="3.40.50.720">
    <property type="entry name" value="NAD(P)-binding Rossmann-like Domain"/>
    <property type="match status" value="1"/>
</dbReference>
<dbReference type="PANTHER" id="PTHR10953:SF102">
    <property type="entry name" value="ADENYLYLTRANSFERASE AND SULFURTRANSFERASE MOCS3"/>
    <property type="match status" value="1"/>
</dbReference>
<dbReference type="CDD" id="cd00757">
    <property type="entry name" value="ThiF_MoeB_HesA_family"/>
    <property type="match status" value="1"/>
</dbReference>
<proteinExistence type="predicted"/>
<feature type="domain" description="THIF-type NAD/FAD binding fold" evidence="1">
    <location>
        <begin position="27"/>
        <end position="260"/>
    </location>
</feature>
<protein>
    <submittedName>
        <fullName evidence="2">Adenylyltransferase/sulfurtransferase</fullName>
    </submittedName>
</protein>
<comment type="caution">
    <text evidence="2">The sequence shown here is derived from an EMBL/GenBank/DDBJ whole genome shotgun (WGS) entry which is preliminary data.</text>
</comment>
<evidence type="ECO:0000313" key="2">
    <source>
        <dbReference type="EMBL" id="PTX61105.1"/>
    </source>
</evidence>
<dbReference type="RefSeq" id="WP_108115214.1">
    <property type="nucleotide sequence ID" value="NZ_QBKT01000005.1"/>
</dbReference>
<dbReference type="GO" id="GO:0008641">
    <property type="term" value="F:ubiquitin-like modifier activating enzyme activity"/>
    <property type="evidence" value="ECO:0007669"/>
    <property type="project" value="InterPro"/>
</dbReference>
<name>A0A2T6BYF0_9FLAO</name>
<gene>
    <name evidence="2" type="ORF">C8N46_105261</name>
</gene>
<sequence length="412" mass="47093">MKKFTIESINNIENNPTDRQERISWWSQERLKNAKVMVVGAGAIGNETLKNLALIGIGNILIVDFDTISTSNLSRTVLFRKEDVGKKKAEVAAKRIKKMAFHDDIQVSWFHGDLVWELGTGIYEEMDLVLGCLDNVEARISINRQCWLSKTPWIDSGMYELGMRVEFYNPPNGPCYQCNLTPKQLENANKRYSCDQAKLKAFAEEKMPTTQITSAIVSGIQVQEAVKFLCSQKVEVGKKIYFQGKNNDFDIFSKQEDPHCTAHAEYPNVIPIPVNANHTLHEFLQLITKKEYSGKGASLDFRGDRTFVKTVSCRICFSEIRLMRPTFRISAEEFICSSCRLEGKFFSDTNSSVETVKVTQDIFNLENTDEELLHFTLNQIGIPFQHIVAVIDKEDNYAYYKLNNKETIFNKI</sequence>
<dbReference type="InterPro" id="IPR000594">
    <property type="entry name" value="ThiF_NAD_FAD-bd"/>
</dbReference>
<keyword evidence="2" id="KW-0548">Nucleotidyltransferase</keyword>
<dbReference type="OrthoDB" id="9804286at2"/>